<sequence length="126" mass="14369">MVPRRLKEAREIRGLTQAELSAIVGVEGKNPSSLISSYEVGRSQPPYSLVVRIAKALNYPVPYFYTEEDDVAALILNIYQNRNDPNKNSDIDVVRQIDSMRSKFELAKQVIKDINEISNRFVKNNK</sequence>
<keyword evidence="3" id="KW-1185">Reference proteome</keyword>
<protein>
    <recommendedName>
        <fullName evidence="1">HTH cro/C1-type domain-containing protein</fullName>
    </recommendedName>
</protein>
<evidence type="ECO:0000313" key="2">
    <source>
        <dbReference type="EMBL" id="ARF48072.1"/>
    </source>
</evidence>
<name>A0ABM6K0V6_PANSE</name>
<gene>
    <name evidence="2" type="ORF">DSJ_00845</name>
</gene>
<dbReference type="InterPro" id="IPR001387">
    <property type="entry name" value="Cro/C1-type_HTH"/>
</dbReference>
<reference evidence="2 3" key="1">
    <citation type="submission" date="2016-10" db="EMBL/GenBank/DDBJ databases">
        <title>Complete Genome Assembly of Pantoea stewartii subsp. stewartii DC283, a Corn Pathogen.</title>
        <authorList>
            <person name="Duong D.A."/>
            <person name="Stevens A.M."/>
            <person name="Jensen R.V."/>
        </authorList>
    </citation>
    <scope>NUCLEOTIDE SEQUENCE [LARGE SCALE GENOMIC DNA]</scope>
    <source>
        <strain evidence="2 3">DC283</strain>
    </source>
</reference>
<dbReference type="CDD" id="cd00093">
    <property type="entry name" value="HTH_XRE"/>
    <property type="match status" value="1"/>
</dbReference>
<evidence type="ECO:0000259" key="1">
    <source>
        <dbReference type="PROSITE" id="PS50943"/>
    </source>
</evidence>
<dbReference type="RefSeq" id="WP_044243457.1">
    <property type="nucleotide sequence ID" value="NZ_AHIE01000041.1"/>
</dbReference>
<dbReference type="EMBL" id="CP017581">
    <property type="protein sequence ID" value="ARF48072.1"/>
    <property type="molecule type" value="Genomic_DNA"/>
</dbReference>
<evidence type="ECO:0000313" key="3">
    <source>
        <dbReference type="Proteomes" id="UP000192380"/>
    </source>
</evidence>
<accession>A0ABM6K0V6</accession>
<proteinExistence type="predicted"/>
<feature type="domain" description="HTH cro/C1-type" evidence="1">
    <location>
        <begin position="6"/>
        <end position="64"/>
    </location>
</feature>
<dbReference type="InterPro" id="IPR010982">
    <property type="entry name" value="Lambda_DNA-bd_dom_sf"/>
</dbReference>
<dbReference type="Pfam" id="PF01381">
    <property type="entry name" value="HTH_3"/>
    <property type="match status" value="1"/>
</dbReference>
<dbReference type="Proteomes" id="UP000192380">
    <property type="component" value="Chromosome"/>
</dbReference>
<dbReference type="SUPFAM" id="SSF47413">
    <property type="entry name" value="lambda repressor-like DNA-binding domains"/>
    <property type="match status" value="1"/>
</dbReference>
<dbReference type="Gene3D" id="1.10.260.40">
    <property type="entry name" value="lambda repressor-like DNA-binding domains"/>
    <property type="match status" value="1"/>
</dbReference>
<dbReference type="PROSITE" id="PS50943">
    <property type="entry name" value="HTH_CROC1"/>
    <property type="match status" value="1"/>
</dbReference>
<dbReference type="SMART" id="SM00530">
    <property type="entry name" value="HTH_XRE"/>
    <property type="match status" value="1"/>
</dbReference>
<organism evidence="2 3">
    <name type="scientific">Pantoea stewartii subsp. stewartii DC283</name>
    <dbReference type="NCBI Taxonomy" id="660596"/>
    <lineage>
        <taxon>Bacteria</taxon>
        <taxon>Pseudomonadati</taxon>
        <taxon>Pseudomonadota</taxon>
        <taxon>Gammaproteobacteria</taxon>
        <taxon>Enterobacterales</taxon>
        <taxon>Erwiniaceae</taxon>
        <taxon>Pantoea</taxon>
    </lineage>
</organism>